<evidence type="ECO:0000313" key="4">
    <source>
        <dbReference type="EMBL" id="SUN13051.1"/>
    </source>
</evidence>
<accession>A0A7Z7K9Z3</accession>
<dbReference type="EMBL" id="UAVB01000003">
    <property type="protein sequence ID" value="SQA20089.1"/>
    <property type="molecule type" value="Genomic_DNA"/>
</dbReference>
<dbReference type="RefSeq" id="WP_000564611.1">
    <property type="nucleotide sequence ID" value="NZ_CAACXY010000005.1"/>
</dbReference>
<dbReference type="EMBL" id="UAVB01000001">
    <property type="protein sequence ID" value="SQA19309.1"/>
    <property type="molecule type" value="Genomic_DNA"/>
</dbReference>
<protein>
    <submittedName>
        <fullName evidence="1">Uncharacterized protein</fullName>
    </submittedName>
</protein>
<evidence type="ECO:0000313" key="3">
    <source>
        <dbReference type="EMBL" id="SQA20311.1"/>
    </source>
</evidence>
<dbReference type="AlphaFoldDB" id="A0A7Z7K9Z3"/>
<evidence type="ECO:0000313" key="2">
    <source>
        <dbReference type="EMBL" id="SQA20089.1"/>
    </source>
</evidence>
<name>A0A7Z7K9Z3_STRAG</name>
<evidence type="ECO:0000313" key="6">
    <source>
        <dbReference type="Proteomes" id="UP000254076"/>
    </source>
</evidence>
<evidence type="ECO:0000313" key="1">
    <source>
        <dbReference type="EMBL" id="SQA19309.1"/>
    </source>
</evidence>
<proteinExistence type="predicted"/>
<gene>
    <name evidence="1" type="ORF">NCTC8181_02376</name>
    <name evidence="2" type="ORF">NCTC8181_02439</name>
    <name evidence="3" type="ORF">NCTC8181_02661</name>
    <name evidence="4" type="ORF">NCTC8185_00201</name>
</gene>
<evidence type="ECO:0000313" key="5">
    <source>
        <dbReference type="Proteomes" id="UP000250200"/>
    </source>
</evidence>
<reference evidence="5 6" key="1">
    <citation type="submission" date="2018-06" db="EMBL/GenBank/DDBJ databases">
        <authorList>
            <consortium name="Pathogen Informatics"/>
            <person name="Doyle S."/>
        </authorList>
    </citation>
    <scope>NUCLEOTIDE SEQUENCE [LARGE SCALE GENOMIC DNA]</scope>
    <source>
        <strain evidence="1 5">NCTC8181</strain>
        <strain evidence="4 6">NCTC8185</strain>
    </source>
</reference>
<dbReference type="EMBL" id="UHEQ01000004">
    <property type="protein sequence ID" value="SUN13051.1"/>
    <property type="molecule type" value="Genomic_DNA"/>
</dbReference>
<sequence>MIDEILKRLNKEFDNDLDNYGQESYAGYMAAIGVAIEIVEEVKRGSK</sequence>
<dbReference type="Proteomes" id="UP000254076">
    <property type="component" value="Unassembled WGS sequence"/>
</dbReference>
<dbReference type="EMBL" id="UAVB01000012">
    <property type="protein sequence ID" value="SQA20311.1"/>
    <property type="molecule type" value="Genomic_DNA"/>
</dbReference>
<dbReference type="Proteomes" id="UP000250200">
    <property type="component" value="Unassembled WGS sequence"/>
</dbReference>
<comment type="caution">
    <text evidence="1">The sequence shown here is derived from an EMBL/GenBank/DDBJ whole genome shotgun (WGS) entry which is preliminary data.</text>
</comment>
<organism evidence="1 5">
    <name type="scientific">Streptococcus agalactiae</name>
    <dbReference type="NCBI Taxonomy" id="1311"/>
    <lineage>
        <taxon>Bacteria</taxon>
        <taxon>Bacillati</taxon>
        <taxon>Bacillota</taxon>
        <taxon>Bacilli</taxon>
        <taxon>Lactobacillales</taxon>
        <taxon>Streptococcaceae</taxon>
        <taxon>Streptococcus</taxon>
    </lineage>
</organism>